<name>A0A495J1B4_9SPHI</name>
<proteinExistence type="predicted"/>
<protein>
    <submittedName>
        <fullName evidence="2">Uncharacterized protein</fullName>
    </submittedName>
</protein>
<dbReference type="AlphaFoldDB" id="A0A495J1B4"/>
<organism evidence="2 3">
    <name type="scientific">Mucilaginibacter gracilis</name>
    <dbReference type="NCBI Taxonomy" id="423350"/>
    <lineage>
        <taxon>Bacteria</taxon>
        <taxon>Pseudomonadati</taxon>
        <taxon>Bacteroidota</taxon>
        <taxon>Sphingobacteriia</taxon>
        <taxon>Sphingobacteriales</taxon>
        <taxon>Sphingobacteriaceae</taxon>
        <taxon>Mucilaginibacter</taxon>
    </lineage>
</organism>
<dbReference type="RefSeq" id="WP_121197731.1">
    <property type="nucleotide sequence ID" value="NZ_RBKU01000001.1"/>
</dbReference>
<comment type="caution">
    <text evidence="2">The sequence shown here is derived from an EMBL/GenBank/DDBJ whole genome shotgun (WGS) entry which is preliminary data.</text>
</comment>
<evidence type="ECO:0000313" key="3">
    <source>
        <dbReference type="Proteomes" id="UP000268007"/>
    </source>
</evidence>
<dbReference type="Proteomes" id="UP000268007">
    <property type="component" value="Unassembled WGS sequence"/>
</dbReference>
<gene>
    <name evidence="2" type="ORF">BDD43_2271</name>
</gene>
<keyword evidence="3" id="KW-1185">Reference proteome</keyword>
<evidence type="ECO:0000313" key="2">
    <source>
        <dbReference type="EMBL" id="RKR82104.1"/>
    </source>
</evidence>
<sequence length="76" mass="8864">MQTTTIAIAILLLLNLAIVLLARWLDRQYYMPFLKSLKKGPMDPAYSPDHPVQMAGELKNGQKNTYVHFFIKYEHR</sequence>
<reference evidence="2 3" key="1">
    <citation type="submission" date="2018-10" db="EMBL/GenBank/DDBJ databases">
        <title>Genomic Encyclopedia of Archaeal and Bacterial Type Strains, Phase II (KMG-II): from individual species to whole genera.</title>
        <authorList>
            <person name="Goeker M."/>
        </authorList>
    </citation>
    <scope>NUCLEOTIDE SEQUENCE [LARGE SCALE GENOMIC DNA]</scope>
    <source>
        <strain evidence="2 3">DSM 18602</strain>
    </source>
</reference>
<keyword evidence="1" id="KW-1133">Transmembrane helix</keyword>
<accession>A0A495J1B4</accession>
<feature type="transmembrane region" description="Helical" evidence="1">
    <location>
        <begin position="6"/>
        <end position="25"/>
    </location>
</feature>
<dbReference type="EMBL" id="RBKU01000001">
    <property type="protein sequence ID" value="RKR82104.1"/>
    <property type="molecule type" value="Genomic_DNA"/>
</dbReference>
<keyword evidence="1" id="KW-0812">Transmembrane</keyword>
<evidence type="ECO:0000256" key="1">
    <source>
        <dbReference type="SAM" id="Phobius"/>
    </source>
</evidence>
<keyword evidence="1" id="KW-0472">Membrane</keyword>